<keyword evidence="2" id="KW-1185">Reference proteome</keyword>
<evidence type="ECO:0000313" key="2">
    <source>
        <dbReference type="Proteomes" id="UP000245657"/>
    </source>
</evidence>
<proteinExistence type="predicted"/>
<dbReference type="EMBL" id="QGMY01000002">
    <property type="protein sequence ID" value="PWR74093.1"/>
    <property type="molecule type" value="Genomic_DNA"/>
</dbReference>
<comment type="caution">
    <text evidence="1">The sequence shown here is derived from an EMBL/GenBank/DDBJ whole genome shotgun (WGS) entry which is preliminary data.</text>
</comment>
<protein>
    <submittedName>
        <fullName evidence="1">Uncharacterized protein</fullName>
    </submittedName>
</protein>
<reference evidence="1 2" key="1">
    <citation type="submission" date="2018-05" db="EMBL/GenBank/DDBJ databases">
        <title>Draft genome of Methanospirillum lacunae Ki8-1.</title>
        <authorList>
            <person name="Dueholm M.S."/>
            <person name="Nielsen P.H."/>
            <person name="Bakmann L.F."/>
            <person name="Otzen D.E."/>
        </authorList>
    </citation>
    <scope>NUCLEOTIDE SEQUENCE [LARGE SCALE GENOMIC DNA]</scope>
    <source>
        <strain evidence="1 2">Ki8-1</strain>
    </source>
</reference>
<gene>
    <name evidence="1" type="ORF">DK846_02750</name>
</gene>
<dbReference type="AlphaFoldDB" id="A0A2V2NFK4"/>
<dbReference type="OrthoDB" id="111148at2157"/>
<dbReference type="Proteomes" id="UP000245657">
    <property type="component" value="Unassembled WGS sequence"/>
</dbReference>
<dbReference type="RefSeq" id="WP_109967372.1">
    <property type="nucleotide sequence ID" value="NZ_CP176093.1"/>
</dbReference>
<dbReference type="GeneID" id="97549455"/>
<name>A0A2V2NFK4_9EURY</name>
<accession>A0A2V2NFK4</accession>
<organism evidence="1 2">
    <name type="scientific">Methanospirillum lacunae</name>
    <dbReference type="NCBI Taxonomy" id="668570"/>
    <lineage>
        <taxon>Archaea</taxon>
        <taxon>Methanobacteriati</taxon>
        <taxon>Methanobacteriota</taxon>
        <taxon>Stenosarchaea group</taxon>
        <taxon>Methanomicrobia</taxon>
        <taxon>Methanomicrobiales</taxon>
        <taxon>Methanospirillaceae</taxon>
        <taxon>Methanospirillum</taxon>
    </lineage>
</organism>
<evidence type="ECO:0000313" key="1">
    <source>
        <dbReference type="EMBL" id="PWR74093.1"/>
    </source>
</evidence>
<sequence length="163" mass="18721">MNLLLISRPGIPLLRSLRESETAWDAIRFYGPVSLSIGVYIPVSTLAGAISLASDLKYFLKKYTTDHLFQIKPGVYYTAALTRSRYLTRSDDVSEDWPFKLVYWVENLGRVIRVKKEDWNSEEILYLTSEAGGIKDNPMYDDQELPGGYLLEVWCTKPEFEIV</sequence>